<keyword evidence="5 7" id="KW-1133">Transmembrane helix</keyword>
<comment type="caution">
    <text evidence="9">The sequence shown here is derived from an EMBL/GenBank/DDBJ whole genome shotgun (WGS) entry which is preliminary data.</text>
</comment>
<feature type="transmembrane region" description="Helical" evidence="7">
    <location>
        <begin position="16"/>
        <end position="37"/>
    </location>
</feature>
<reference evidence="9" key="2">
    <citation type="journal article" date="2021" name="Syst. Appl. Microbiol.">
        <title>Roseomonas hellenica sp. nov., isolated from roots of wild-growing Alkanna tinctoria.</title>
        <authorList>
            <person name="Rat A."/>
            <person name="Naranjo H.D."/>
            <person name="Lebbe L."/>
            <person name="Cnockaert M."/>
            <person name="Krigas N."/>
            <person name="Grigoriadou K."/>
            <person name="Maloupa E."/>
            <person name="Willems A."/>
        </authorList>
    </citation>
    <scope>NUCLEOTIDE SEQUENCE</scope>
    <source>
        <strain evidence="9">LMG 28251</strain>
    </source>
</reference>
<evidence type="ECO:0000256" key="1">
    <source>
        <dbReference type="ARBA" id="ARBA00004651"/>
    </source>
</evidence>
<dbReference type="InterPro" id="IPR050366">
    <property type="entry name" value="BP-dependent_transpt_permease"/>
</dbReference>
<dbReference type="Pfam" id="PF00528">
    <property type="entry name" value="BPD_transp_1"/>
    <property type="match status" value="1"/>
</dbReference>
<feature type="transmembrane region" description="Helical" evidence="7">
    <location>
        <begin position="244"/>
        <end position="266"/>
    </location>
</feature>
<dbReference type="PANTHER" id="PTHR43386">
    <property type="entry name" value="OLIGOPEPTIDE TRANSPORT SYSTEM PERMEASE PROTEIN APPC"/>
    <property type="match status" value="1"/>
</dbReference>
<dbReference type="EMBL" id="JAAEDH010000004">
    <property type="protein sequence ID" value="MBR0654568.1"/>
    <property type="molecule type" value="Genomic_DNA"/>
</dbReference>
<dbReference type="Pfam" id="PF12911">
    <property type="entry name" value="OppC_N"/>
    <property type="match status" value="1"/>
</dbReference>
<evidence type="ECO:0000313" key="10">
    <source>
        <dbReference type="Proteomes" id="UP001196068"/>
    </source>
</evidence>
<evidence type="ECO:0000256" key="4">
    <source>
        <dbReference type="ARBA" id="ARBA00022692"/>
    </source>
</evidence>
<dbReference type="PANTHER" id="PTHR43386:SF25">
    <property type="entry name" value="PEPTIDE ABC TRANSPORTER PERMEASE PROTEIN"/>
    <property type="match status" value="1"/>
</dbReference>
<dbReference type="InterPro" id="IPR025966">
    <property type="entry name" value="OppC_N"/>
</dbReference>
<keyword evidence="3" id="KW-1003">Cell membrane</keyword>
<evidence type="ECO:0000256" key="2">
    <source>
        <dbReference type="ARBA" id="ARBA00022448"/>
    </source>
</evidence>
<dbReference type="CDD" id="cd06261">
    <property type="entry name" value="TM_PBP2"/>
    <property type="match status" value="1"/>
</dbReference>
<reference evidence="9" key="1">
    <citation type="submission" date="2020-01" db="EMBL/GenBank/DDBJ databases">
        <authorList>
            <person name="Rat A."/>
        </authorList>
    </citation>
    <scope>NUCLEOTIDE SEQUENCE</scope>
    <source>
        <strain evidence="9">LMG 28251</strain>
    </source>
</reference>
<proteinExistence type="inferred from homology"/>
<feature type="domain" description="ABC transmembrane type-1" evidence="8">
    <location>
        <begin position="77"/>
        <end position="266"/>
    </location>
</feature>
<comment type="subcellular location">
    <subcellularLocation>
        <location evidence="1 7">Cell membrane</location>
        <topology evidence="1 7">Multi-pass membrane protein</topology>
    </subcellularLocation>
</comment>
<keyword evidence="4 7" id="KW-0812">Transmembrane</keyword>
<evidence type="ECO:0000256" key="6">
    <source>
        <dbReference type="ARBA" id="ARBA00023136"/>
    </source>
</evidence>
<dbReference type="GO" id="GO:0055085">
    <property type="term" value="P:transmembrane transport"/>
    <property type="evidence" value="ECO:0007669"/>
    <property type="project" value="InterPro"/>
</dbReference>
<dbReference type="PROSITE" id="PS50928">
    <property type="entry name" value="ABC_TM1"/>
    <property type="match status" value="1"/>
</dbReference>
<dbReference type="RefSeq" id="WP_211873385.1">
    <property type="nucleotide sequence ID" value="NZ_JAAEDH010000004.1"/>
</dbReference>
<comment type="similarity">
    <text evidence="7">Belongs to the binding-protein-dependent transport system permease family.</text>
</comment>
<dbReference type="GO" id="GO:0005886">
    <property type="term" value="C:plasma membrane"/>
    <property type="evidence" value="ECO:0007669"/>
    <property type="project" value="UniProtKB-SubCell"/>
</dbReference>
<dbReference type="SUPFAM" id="SSF161098">
    <property type="entry name" value="MetI-like"/>
    <property type="match status" value="1"/>
</dbReference>
<dbReference type="InterPro" id="IPR035906">
    <property type="entry name" value="MetI-like_sf"/>
</dbReference>
<dbReference type="Gene3D" id="1.10.3720.10">
    <property type="entry name" value="MetI-like"/>
    <property type="match status" value="1"/>
</dbReference>
<keyword evidence="2 7" id="KW-0813">Transport</keyword>
<evidence type="ECO:0000256" key="5">
    <source>
        <dbReference type="ARBA" id="ARBA00022989"/>
    </source>
</evidence>
<organism evidence="9 10">
    <name type="scientific">Plastoroseomonas arctica</name>
    <dbReference type="NCBI Taxonomy" id="1509237"/>
    <lineage>
        <taxon>Bacteria</taxon>
        <taxon>Pseudomonadati</taxon>
        <taxon>Pseudomonadota</taxon>
        <taxon>Alphaproteobacteria</taxon>
        <taxon>Acetobacterales</taxon>
        <taxon>Acetobacteraceae</taxon>
        <taxon>Plastoroseomonas</taxon>
    </lineage>
</organism>
<protein>
    <submittedName>
        <fullName evidence="9">ABC transporter permease</fullName>
    </submittedName>
</protein>
<dbReference type="AlphaFoldDB" id="A0AAF1KNH2"/>
<sequence>MSAALALPRGRRLPRGLILGGFAIAVIVVLAVAGPWITPYDPDAFAIRERLQAPSLAHWFGTDDFGRDVFSRVLAGAHYSLLMGFGATAISLAIGVPLGMLAAFHRGWVDEAVMRGVDLMISIPPVLLGLLILATTQPSVAKTVISVGIVYVPIMTRLSRAVALGLLAEDFVDAARARGDGAVRILWREILPNAWPPIIVETSLRITFAILLGSALSFLGLGPQPPASEWGLMIAESRPFIEQAPWIALAPGICLCLLLVLINVVGEGLRDLLDPRMQGRGHG</sequence>
<accession>A0AAF1KNH2</accession>
<feature type="transmembrane region" description="Helical" evidence="7">
    <location>
        <begin position="206"/>
        <end position="224"/>
    </location>
</feature>
<dbReference type="InterPro" id="IPR000515">
    <property type="entry name" value="MetI-like"/>
</dbReference>
<keyword evidence="10" id="KW-1185">Reference proteome</keyword>
<evidence type="ECO:0000256" key="3">
    <source>
        <dbReference type="ARBA" id="ARBA00022475"/>
    </source>
</evidence>
<gene>
    <name evidence="9" type="ORF">GXW79_05690</name>
</gene>
<dbReference type="Proteomes" id="UP001196068">
    <property type="component" value="Unassembled WGS sequence"/>
</dbReference>
<name>A0AAF1KNH2_9PROT</name>
<evidence type="ECO:0000256" key="7">
    <source>
        <dbReference type="RuleBase" id="RU363032"/>
    </source>
</evidence>
<evidence type="ECO:0000313" key="9">
    <source>
        <dbReference type="EMBL" id="MBR0654568.1"/>
    </source>
</evidence>
<feature type="transmembrane region" description="Helical" evidence="7">
    <location>
        <begin position="79"/>
        <end position="104"/>
    </location>
</feature>
<evidence type="ECO:0000259" key="8">
    <source>
        <dbReference type="PROSITE" id="PS50928"/>
    </source>
</evidence>
<keyword evidence="6 7" id="KW-0472">Membrane</keyword>